<proteinExistence type="inferred from homology"/>
<dbReference type="GO" id="GO:0016616">
    <property type="term" value="F:oxidoreductase activity, acting on the CH-OH group of donors, NAD or NADP as acceptor"/>
    <property type="evidence" value="ECO:0007669"/>
    <property type="project" value="TreeGrafter"/>
</dbReference>
<evidence type="ECO:0000256" key="2">
    <source>
        <dbReference type="ARBA" id="ARBA00023002"/>
    </source>
</evidence>
<dbReference type="PRINTS" id="PR00081">
    <property type="entry name" value="GDHRDH"/>
</dbReference>
<dbReference type="FunFam" id="3.40.50.720:FF:000084">
    <property type="entry name" value="Short-chain dehydrogenase reductase"/>
    <property type="match status" value="1"/>
</dbReference>
<dbReference type="PANTHER" id="PTHR42760">
    <property type="entry name" value="SHORT-CHAIN DEHYDROGENASES/REDUCTASES FAMILY MEMBER"/>
    <property type="match status" value="1"/>
</dbReference>
<dbReference type="InterPro" id="IPR002347">
    <property type="entry name" value="SDR_fam"/>
</dbReference>
<keyword evidence="2" id="KW-0560">Oxidoreductase</keyword>
<comment type="caution">
    <text evidence="3">The sequence shown here is derived from an EMBL/GenBank/DDBJ whole genome shotgun (WGS) entry which is preliminary data.</text>
</comment>
<evidence type="ECO:0000256" key="1">
    <source>
        <dbReference type="ARBA" id="ARBA00006484"/>
    </source>
</evidence>
<dbReference type="InterPro" id="IPR036291">
    <property type="entry name" value="NAD(P)-bd_dom_sf"/>
</dbReference>
<dbReference type="RefSeq" id="WP_179428664.1">
    <property type="nucleotide sequence ID" value="NZ_JACBZP010000001.1"/>
</dbReference>
<evidence type="ECO:0000313" key="4">
    <source>
        <dbReference type="Proteomes" id="UP000539111"/>
    </source>
</evidence>
<dbReference type="Pfam" id="PF13561">
    <property type="entry name" value="adh_short_C2"/>
    <property type="match status" value="1"/>
</dbReference>
<sequence>MSRQLAIVTGAGSGIGRAIAWKFADAGYQVVGADLNDDAAAESAAKYPDMMTAEHVDVADAESVTSLCRAVTAIGTPATIVNAAGWDRTDKFINEDAEFARKVVEINYLGPVAMCREFARVMIDAGRGGRIVNIASDAGRVGSAGETIYAGAKGGVIAFTKSLARELARDGINVNCVCPGPTDTPLFAAQPEHLRQALIKSIPFRRVAEPSEIADAVYFFASPASRYVTGQILSVDGGLTMAG</sequence>
<dbReference type="PRINTS" id="PR00080">
    <property type="entry name" value="SDRFAMILY"/>
</dbReference>
<accession>A0A7Z0IIA6</accession>
<dbReference type="GO" id="GO:0048038">
    <property type="term" value="F:quinone binding"/>
    <property type="evidence" value="ECO:0007669"/>
    <property type="project" value="TreeGrafter"/>
</dbReference>
<dbReference type="AlphaFoldDB" id="A0A7Z0IIA6"/>
<evidence type="ECO:0000313" key="3">
    <source>
        <dbReference type="EMBL" id="NYI68300.1"/>
    </source>
</evidence>
<dbReference type="EMBL" id="JACBZP010000001">
    <property type="protein sequence ID" value="NYI68300.1"/>
    <property type="molecule type" value="Genomic_DNA"/>
</dbReference>
<keyword evidence="4" id="KW-1185">Reference proteome</keyword>
<organism evidence="3 4">
    <name type="scientific">Spelaeicoccus albus</name>
    <dbReference type="NCBI Taxonomy" id="1280376"/>
    <lineage>
        <taxon>Bacteria</taxon>
        <taxon>Bacillati</taxon>
        <taxon>Actinomycetota</taxon>
        <taxon>Actinomycetes</taxon>
        <taxon>Micrococcales</taxon>
        <taxon>Brevibacteriaceae</taxon>
        <taxon>Spelaeicoccus</taxon>
    </lineage>
</organism>
<dbReference type="Proteomes" id="UP000539111">
    <property type="component" value="Unassembled WGS sequence"/>
</dbReference>
<gene>
    <name evidence="3" type="ORF">BJY26_002606</name>
</gene>
<dbReference type="Gene3D" id="3.40.50.720">
    <property type="entry name" value="NAD(P)-binding Rossmann-like Domain"/>
    <property type="match status" value="1"/>
</dbReference>
<name>A0A7Z0IIA6_9MICO</name>
<dbReference type="InterPro" id="IPR020904">
    <property type="entry name" value="Sc_DH/Rdtase_CS"/>
</dbReference>
<dbReference type="PROSITE" id="PS00061">
    <property type="entry name" value="ADH_SHORT"/>
    <property type="match status" value="1"/>
</dbReference>
<dbReference type="GO" id="GO:0006633">
    <property type="term" value="P:fatty acid biosynthetic process"/>
    <property type="evidence" value="ECO:0007669"/>
    <property type="project" value="TreeGrafter"/>
</dbReference>
<dbReference type="PANTHER" id="PTHR42760:SF133">
    <property type="entry name" value="3-OXOACYL-[ACYL-CARRIER-PROTEIN] REDUCTASE"/>
    <property type="match status" value="1"/>
</dbReference>
<comment type="similarity">
    <text evidence="1">Belongs to the short-chain dehydrogenases/reductases (SDR) family.</text>
</comment>
<dbReference type="SUPFAM" id="SSF51735">
    <property type="entry name" value="NAD(P)-binding Rossmann-fold domains"/>
    <property type="match status" value="1"/>
</dbReference>
<protein>
    <submittedName>
        <fullName evidence="3">NAD(P)-dependent dehydrogenase (Short-subunit alcohol dehydrogenase family)</fullName>
    </submittedName>
</protein>
<reference evidence="3 4" key="1">
    <citation type="submission" date="2020-07" db="EMBL/GenBank/DDBJ databases">
        <title>Sequencing the genomes of 1000 actinobacteria strains.</title>
        <authorList>
            <person name="Klenk H.-P."/>
        </authorList>
    </citation>
    <scope>NUCLEOTIDE SEQUENCE [LARGE SCALE GENOMIC DNA]</scope>
    <source>
        <strain evidence="3 4">DSM 26341</strain>
    </source>
</reference>